<gene>
    <name evidence="1" type="ORF">EUGRSUZ_F01061</name>
</gene>
<sequence length="78" mass="8645">MSSEAQRALKGKAAMQWSSRDAMISNMKMVTELEVLINASETKCMQGMSLLKPCPPPRTHSNSILISYCGFSIEYESV</sequence>
<name>A0A059BNI3_EUCGR</name>
<accession>A0A059BNI3</accession>
<dbReference type="Gramene" id="KCW67265">
    <property type="protein sequence ID" value="KCW67265"/>
    <property type="gene ID" value="EUGRSUZ_F01061"/>
</dbReference>
<reference evidence="1" key="1">
    <citation type="submission" date="2013-07" db="EMBL/GenBank/DDBJ databases">
        <title>The genome of Eucalyptus grandis.</title>
        <authorList>
            <person name="Schmutz J."/>
            <person name="Hayes R."/>
            <person name="Myburg A."/>
            <person name="Tuskan G."/>
            <person name="Grattapaglia D."/>
            <person name="Rokhsar D.S."/>
        </authorList>
    </citation>
    <scope>NUCLEOTIDE SEQUENCE</scope>
    <source>
        <tissue evidence="1">Leaf extractions</tissue>
    </source>
</reference>
<protein>
    <submittedName>
        <fullName evidence="1">Uncharacterized protein</fullName>
    </submittedName>
</protein>
<evidence type="ECO:0000313" key="1">
    <source>
        <dbReference type="EMBL" id="KCW67265.1"/>
    </source>
</evidence>
<dbReference type="InParanoid" id="A0A059BNI3"/>
<proteinExistence type="predicted"/>
<organism evidence="1">
    <name type="scientific">Eucalyptus grandis</name>
    <name type="common">Flooded gum</name>
    <dbReference type="NCBI Taxonomy" id="71139"/>
    <lineage>
        <taxon>Eukaryota</taxon>
        <taxon>Viridiplantae</taxon>
        <taxon>Streptophyta</taxon>
        <taxon>Embryophyta</taxon>
        <taxon>Tracheophyta</taxon>
        <taxon>Spermatophyta</taxon>
        <taxon>Magnoliopsida</taxon>
        <taxon>eudicotyledons</taxon>
        <taxon>Gunneridae</taxon>
        <taxon>Pentapetalae</taxon>
        <taxon>rosids</taxon>
        <taxon>malvids</taxon>
        <taxon>Myrtales</taxon>
        <taxon>Myrtaceae</taxon>
        <taxon>Myrtoideae</taxon>
        <taxon>Eucalypteae</taxon>
        <taxon>Eucalyptus</taxon>
    </lineage>
</organism>
<dbReference type="AlphaFoldDB" id="A0A059BNI3"/>
<dbReference type="EMBL" id="KK198758">
    <property type="protein sequence ID" value="KCW67265.1"/>
    <property type="molecule type" value="Genomic_DNA"/>
</dbReference>